<keyword evidence="2" id="KW-1185">Reference proteome</keyword>
<name>A0ABY9Q014_9FIRM</name>
<accession>A0ABY9Q014</accession>
<dbReference type="EMBL" id="CP101637">
    <property type="protein sequence ID" value="WMT80589.1"/>
    <property type="molecule type" value="Genomic_DNA"/>
</dbReference>
<reference evidence="1 2" key="1">
    <citation type="submission" date="2022-07" db="EMBL/GenBank/DDBJ databases">
        <title>Genome sequence of Terrisporobacter mayombei DSM6539.</title>
        <authorList>
            <person name="Boeer T."/>
            <person name="Bengelsdorf F.R."/>
            <person name="Daniel R."/>
            <person name="Poehlein A."/>
        </authorList>
    </citation>
    <scope>NUCLEOTIDE SEQUENCE [LARGE SCALE GENOMIC DNA]</scope>
    <source>
        <strain evidence="1 2">DSM 6539</strain>
    </source>
</reference>
<organism evidence="1 2">
    <name type="scientific">Terrisporobacter mayombei</name>
    <dbReference type="NCBI Taxonomy" id="1541"/>
    <lineage>
        <taxon>Bacteria</taxon>
        <taxon>Bacillati</taxon>
        <taxon>Bacillota</taxon>
        <taxon>Clostridia</taxon>
        <taxon>Peptostreptococcales</taxon>
        <taxon>Peptostreptococcaceae</taxon>
        <taxon>Terrisporobacter</taxon>
    </lineage>
</organism>
<evidence type="ECO:0000313" key="2">
    <source>
        <dbReference type="Proteomes" id="UP001235030"/>
    </source>
</evidence>
<sequence>MVKENLELKTSGKELIDSKRNFNHIIVPMASFNITFIKALNCAITIGDYVEVIHISYDKEETKKIKDKFEKLNLDIPLVIKHTPYRNVIKTLIDYIDTVKEEEDE</sequence>
<protein>
    <submittedName>
        <fullName evidence="1">Uncharacterized protein</fullName>
    </submittedName>
</protein>
<dbReference type="PANTHER" id="PTHR47704">
    <property type="entry name" value="POTASSIUM TRANSPORTER KIMA"/>
    <property type="match status" value="1"/>
</dbReference>
<dbReference type="InterPro" id="IPR053153">
    <property type="entry name" value="APC_K+_Transporter"/>
</dbReference>
<dbReference type="Proteomes" id="UP001235030">
    <property type="component" value="Chromosome"/>
</dbReference>
<gene>
    <name evidence="1" type="ORF">TEMA_09100</name>
</gene>
<dbReference type="PANTHER" id="PTHR47704:SF1">
    <property type="entry name" value="POTASSIUM TRANSPORTER KIMA"/>
    <property type="match status" value="1"/>
</dbReference>
<evidence type="ECO:0000313" key="1">
    <source>
        <dbReference type="EMBL" id="WMT80589.1"/>
    </source>
</evidence>
<proteinExistence type="predicted"/>